<evidence type="ECO:0000313" key="5">
    <source>
        <dbReference type="EMBL" id="GBE84861.1"/>
    </source>
</evidence>
<dbReference type="Proteomes" id="UP000287166">
    <property type="component" value="Unassembled WGS sequence"/>
</dbReference>
<dbReference type="InterPro" id="IPR058706">
    <property type="entry name" value="zf-C2H2_AHC1-like"/>
</dbReference>
<dbReference type="InParanoid" id="A0A401GRI8"/>
<dbReference type="PROSITE" id="PS51037">
    <property type="entry name" value="YEATS"/>
    <property type="match status" value="1"/>
</dbReference>
<gene>
    <name evidence="5" type="ORF">SCP_0700410</name>
</gene>
<dbReference type="InterPro" id="IPR038704">
    <property type="entry name" value="YEAST_sf"/>
</dbReference>
<protein>
    <recommendedName>
        <fullName evidence="4">YEATS domain-containing protein</fullName>
    </recommendedName>
</protein>
<dbReference type="Gene3D" id="2.60.40.1970">
    <property type="entry name" value="YEATS domain"/>
    <property type="match status" value="1"/>
</dbReference>
<feature type="domain" description="YEATS" evidence="4">
    <location>
        <begin position="390"/>
        <end position="533"/>
    </location>
</feature>
<evidence type="ECO:0000259" key="4">
    <source>
        <dbReference type="PROSITE" id="PS51037"/>
    </source>
</evidence>
<comment type="caution">
    <text evidence="5">The sequence shown here is derived from an EMBL/GenBank/DDBJ whole genome shotgun (WGS) entry which is preliminary data.</text>
</comment>
<accession>A0A401GRI8</accession>
<dbReference type="AlphaFoldDB" id="A0A401GRI8"/>
<evidence type="ECO:0000313" key="6">
    <source>
        <dbReference type="Proteomes" id="UP000287166"/>
    </source>
</evidence>
<dbReference type="Pfam" id="PF22951">
    <property type="entry name" value="3HBD"/>
    <property type="match status" value="1"/>
</dbReference>
<dbReference type="GO" id="GO:0005634">
    <property type="term" value="C:nucleus"/>
    <property type="evidence" value="ECO:0007669"/>
    <property type="project" value="UniProtKB-SubCell"/>
</dbReference>
<evidence type="ECO:0000256" key="2">
    <source>
        <dbReference type="PROSITE-ProRule" id="PRU00376"/>
    </source>
</evidence>
<dbReference type="Pfam" id="PF25909">
    <property type="entry name" value="zf-C2H2_AHC1"/>
    <property type="match status" value="1"/>
</dbReference>
<feature type="region of interest" description="Disordered" evidence="3">
    <location>
        <begin position="1"/>
        <end position="24"/>
    </location>
</feature>
<dbReference type="OrthoDB" id="1741717at2759"/>
<dbReference type="STRING" id="139825.A0A401GRI8"/>
<dbReference type="InterPro" id="IPR055127">
    <property type="entry name" value="YEATS2_3HBD"/>
</dbReference>
<keyword evidence="1 2" id="KW-0539">Nucleus</keyword>
<dbReference type="EMBL" id="BFAD01000007">
    <property type="protein sequence ID" value="GBE84861.1"/>
    <property type="molecule type" value="Genomic_DNA"/>
</dbReference>
<name>A0A401GRI8_9APHY</name>
<dbReference type="RefSeq" id="XP_027615774.1">
    <property type="nucleotide sequence ID" value="XM_027759973.1"/>
</dbReference>
<evidence type="ECO:0000256" key="3">
    <source>
        <dbReference type="SAM" id="MobiDB-lite"/>
    </source>
</evidence>
<dbReference type="InterPro" id="IPR055129">
    <property type="entry name" value="YEATS_dom"/>
</dbReference>
<feature type="compositionally biased region" description="Basic and acidic residues" evidence="3">
    <location>
        <begin position="535"/>
        <end position="561"/>
    </location>
</feature>
<reference evidence="5 6" key="1">
    <citation type="journal article" date="2018" name="Sci. Rep.">
        <title>Genome sequence of the cauliflower mushroom Sparassis crispa (Hanabiratake) and its association with beneficial usage.</title>
        <authorList>
            <person name="Kiyama R."/>
            <person name="Furutani Y."/>
            <person name="Kawaguchi K."/>
            <person name="Nakanishi T."/>
        </authorList>
    </citation>
    <scope>NUCLEOTIDE SEQUENCE [LARGE SCALE GENOMIC DNA]</scope>
</reference>
<proteinExistence type="predicted"/>
<organism evidence="5 6">
    <name type="scientific">Sparassis crispa</name>
    <dbReference type="NCBI Taxonomy" id="139825"/>
    <lineage>
        <taxon>Eukaryota</taxon>
        <taxon>Fungi</taxon>
        <taxon>Dikarya</taxon>
        <taxon>Basidiomycota</taxon>
        <taxon>Agaricomycotina</taxon>
        <taxon>Agaricomycetes</taxon>
        <taxon>Polyporales</taxon>
        <taxon>Sparassidaceae</taxon>
        <taxon>Sparassis</taxon>
    </lineage>
</organism>
<keyword evidence="6" id="KW-1185">Reference proteome</keyword>
<evidence type="ECO:0000256" key="1">
    <source>
        <dbReference type="ARBA" id="ARBA00023242"/>
    </source>
</evidence>
<feature type="region of interest" description="Disordered" evidence="3">
    <location>
        <begin position="535"/>
        <end position="563"/>
    </location>
</feature>
<dbReference type="GeneID" id="38781778"/>
<comment type="subcellular location">
    <subcellularLocation>
        <location evidence="2">Nucleus</location>
    </subcellularLocation>
</comment>
<sequence>MVSTQSQASSDEEIGDKRPHKRRRTADQIEEWRFFSQVLQEELDVEIALRERLSDTIQSRITWALLLQESLGRDLRRHGPDESDFYEVALDTLDAMEAPCDIIIDREPRLPPKPMIVQPIEQAPLPPENSVTPQISFRAGSSRVRGMPRAPPPPARKLLFLHNFNTDPSEIAKLACPDCKRSDFSNLQGLLNHCRIRHHREYGSHDECIESCAAIVPEAERDWVVANGTELGGIGLPSLRRLFQIAVGEGEHVFTPKIESEAVRGADSHQTSDLAQDLTPTNTAITRTLGHHKDTPALAPFLGRAPKKRCINVYEGEDVDIIGGIICVDGRGRQAWHKPYTHRSIARPELDLIIPSVEESQRVDGDVRDDAQTEAGSLPRTEHAVTSSILGSRFHITARLVVVDQSLWLPSEHRVESRQNHTHRWRLSVTSPSYSLHITSFLAKLTVTCLTDPPPSTLMQPITITEPPFLVMGTTDKPFLARVMLTWVGHINPPMEIEHWVELDPLHLAHPVVGDEQVFDVELDRNTELRPVREDLGAIPWDDDHSAGKARSKSTDEKAESAGDPEYVVKLRSLLPQVPMTLRDVKGRLPAQLPYMLVSTPAQFRNLLAGRRKAIEMGRARALRDAYQRHCASHPEQDHLPLTGSDVYRWMEDENLFPRPVSRKRMVQEAKPQAIKRDVEPGSVAALSEIFCRNCGLHIIFHPTGVKREGLFPPDVTPRWTLNSMTTAPTACLTFSGARTRLPLFDVLSLTASRTGPRQYPLNAALFSERDACRSGDTPLSISALVASTDPNFITALRTLVSSWNLEQFNAGDQISADQNALLSTRTELHRPREKMEEQLAPYAILALLTKSFAELLVHRGLDAFRYDEAAFRTLGREDRWRCRDNTQTNPIRLLTPSHVLRGLSMHVQGRLADGAALLSVARLGASLAPRAHITDAPTLHSEEIIGQATNSGNDHVQSSLEPRRVNNGENGGLTWVSLDTVLRDTAAFCHWLP</sequence>